<keyword evidence="1 3" id="KW-0175">Coiled coil</keyword>
<evidence type="ECO:0000256" key="3">
    <source>
        <dbReference type="SAM" id="Coils"/>
    </source>
</evidence>
<dbReference type="InterPro" id="IPR027417">
    <property type="entry name" value="P-loop_NTPase"/>
</dbReference>
<comment type="caution">
    <text evidence="4">The sequence shown here is derived from an EMBL/GenBank/DDBJ whole genome shotgun (WGS) entry which is preliminary data.</text>
</comment>
<dbReference type="PANTHER" id="PTHR32114">
    <property type="entry name" value="ABC TRANSPORTER ABCH.3"/>
    <property type="match status" value="1"/>
</dbReference>
<dbReference type="SUPFAM" id="SSF52540">
    <property type="entry name" value="P-loop containing nucleoside triphosphate hydrolases"/>
    <property type="match status" value="1"/>
</dbReference>
<dbReference type="AlphaFoldDB" id="A0A9E4ZGN6"/>
<dbReference type="Proteomes" id="UP001056766">
    <property type="component" value="Unassembled WGS sequence"/>
</dbReference>
<organism evidence="4 5">
    <name type="scientific">Methanococcoides seepicolus</name>
    <dbReference type="NCBI Taxonomy" id="2828780"/>
    <lineage>
        <taxon>Archaea</taxon>
        <taxon>Methanobacteriati</taxon>
        <taxon>Methanobacteriota</taxon>
        <taxon>Stenosarchaea group</taxon>
        <taxon>Methanomicrobia</taxon>
        <taxon>Methanosarcinales</taxon>
        <taxon>Methanosarcinaceae</taxon>
        <taxon>Methanococcoides</taxon>
    </lineage>
</organism>
<evidence type="ECO:0000313" key="4">
    <source>
        <dbReference type="EMBL" id="MCM1986819.1"/>
    </source>
</evidence>
<dbReference type="PANTHER" id="PTHR32114:SF2">
    <property type="entry name" value="ABC TRANSPORTER ABCH.3"/>
    <property type="match status" value="1"/>
</dbReference>
<evidence type="ECO:0008006" key="6">
    <source>
        <dbReference type="Google" id="ProtNLM"/>
    </source>
</evidence>
<keyword evidence="5" id="KW-1185">Reference proteome</keyword>
<accession>A0A9E4ZGN6</accession>
<evidence type="ECO:0000256" key="2">
    <source>
        <dbReference type="ARBA" id="ARBA00049666"/>
    </source>
</evidence>
<comment type="similarity">
    <text evidence="2">Belongs to the Sph1/Sph2 family.</text>
</comment>
<proteinExistence type="inferred from homology"/>
<dbReference type="EMBL" id="JAGSOI010000025">
    <property type="protein sequence ID" value="MCM1986819.1"/>
    <property type="molecule type" value="Genomic_DNA"/>
</dbReference>
<name>A0A9E4ZGN6_9EURY</name>
<sequence length="666" mass="77085">MWISEIKITNFRPFYGEQIFSFKDDSQEKFTIIEAKSDTGKTSLLSAISWCLYGDDKKSETDQHKGNIHPFNLDRKDEMAEDEDDYLEVELTLNADGSTLPKYVITRNVSCTKNKGRMANRSYPFVTVEEWENNESRTIDNQSLCQKTINSILPENIHMFFLFEGEKLEKHFSFENQENIKFAIEKISQIEQVKSALKHLEITRNKVYSDKKEGRGNKQLESNLSEIDNLNDFIENLTEKIQLYNEQINEAEKEVDVIDGKLKEQNIDKVTEWSKARKILEQNNQSLEKRINDLQKKSKLCMLKNAPLAMCSNSLKSLINVIEESEQNNQLPPKIKNIYVKELLEKKICICGRSLLPDDEESKKAISELEKILGQNDLSDLSEKLIEGRYNIRDILRKLPNTFVEKRDEIVSDIERIQQQISSNLSEINDINKQCEGIDESEVLELNNKRQELKVNIRSQTESIGRLNATLNSKRARSTSIKRENETLAKELDNYAKIKQVSDFMDRALIMLNDINNEILTEVRSTVEQRTFESFLNLHWDKANYAGFKIGSRYNMSLVDYQNVNRITNLASGTKQVLLLSFIASLAEVSGFKFPICIDTPLANTDNEQRINIAKNLPNYLKGNQVILLVKDQEYTPDFRTTISERVSQELRMVKREGKTEVTTWD</sequence>
<feature type="coiled-coil region" evidence="3">
    <location>
        <begin position="217"/>
        <end position="297"/>
    </location>
</feature>
<dbReference type="Gene3D" id="3.40.50.300">
    <property type="entry name" value="P-loop containing nucleotide triphosphate hydrolases"/>
    <property type="match status" value="2"/>
</dbReference>
<gene>
    <name evidence="4" type="ORF">KDK67_07395</name>
</gene>
<evidence type="ECO:0000313" key="5">
    <source>
        <dbReference type="Proteomes" id="UP001056766"/>
    </source>
</evidence>
<feature type="coiled-coil region" evidence="3">
    <location>
        <begin position="414"/>
        <end position="463"/>
    </location>
</feature>
<dbReference type="RefSeq" id="WP_250868173.1">
    <property type="nucleotide sequence ID" value="NZ_JAGSOI010000025.1"/>
</dbReference>
<protein>
    <recommendedName>
        <fullName evidence="6">Rad50/SbcC-type AAA domain-containing protein</fullName>
    </recommendedName>
</protein>
<reference evidence="4" key="1">
    <citation type="journal article" date="2021" name="mSystems">
        <title>Bacteria and Archaea Synergistically Convert Glycine Betaine to Biogenic Methane in the Formosa Cold Seep of the South China Sea.</title>
        <authorList>
            <person name="Li L."/>
            <person name="Zhang W."/>
            <person name="Zhang S."/>
            <person name="Song L."/>
            <person name="Sun Q."/>
            <person name="Zhang H."/>
            <person name="Xiang H."/>
            <person name="Dong X."/>
        </authorList>
    </citation>
    <scope>NUCLEOTIDE SEQUENCE</scope>
    <source>
        <strain evidence="4">LLY</strain>
    </source>
</reference>
<reference evidence="4" key="2">
    <citation type="submission" date="2021-04" db="EMBL/GenBank/DDBJ databases">
        <authorList>
            <person name="Dong X."/>
        </authorList>
    </citation>
    <scope>NUCLEOTIDE SEQUENCE</scope>
    <source>
        <strain evidence="4">LLY</strain>
    </source>
</reference>
<evidence type="ECO:0000256" key="1">
    <source>
        <dbReference type="ARBA" id="ARBA00023054"/>
    </source>
</evidence>